<dbReference type="Pfam" id="PF13456">
    <property type="entry name" value="RVT_3"/>
    <property type="match status" value="1"/>
</dbReference>
<dbReference type="EMBL" id="JANJYJ010000004">
    <property type="protein sequence ID" value="KAK3218439.1"/>
    <property type="molecule type" value="Genomic_DNA"/>
</dbReference>
<evidence type="ECO:0000256" key="1">
    <source>
        <dbReference type="SAM" id="Phobius"/>
    </source>
</evidence>
<evidence type="ECO:0000259" key="3">
    <source>
        <dbReference type="Pfam" id="PF13966"/>
    </source>
</evidence>
<gene>
    <name evidence="4" type="ORF">Dsin_012409</name>
</gene>
<comment type="caution">
    <text evidence="4">The sequence shown here is derived from an EMBL/GenBank/DDBJ whole genome shotgun (WGS) entry which is preliminary data.</text>
</comment>
<dbReference type="InterPro" id="IPR002156">
    <property type="entry name" value="RNaseH_domain"/>
</dbReference>
<dbReference type="PANTHER" id="PTHR33116">
    <property type="entry name" value="REVERSE TRANSCRIPTASE ZINC-BINDING DOMAIN-CONTAINING PROTEIN-RELATED-RELATED"/>
    <property type="match status" value="1"/>
</dbReference>
<keyword evidence="5" id="KW-1185">Reference proteome</keyword>
<feature type="domain" description="RNase H type-1" evidence="2">
    <location>
        <begin position="502"/>
        <end position="566"/>
    </location>
</feature>
<evidence type="ECO:0000259" key="2">
    <source>
        <dbReference type="Pfam" id="PF13456"/>
    </source>
</evidence>
<dbReference type="AlphaFoldDB" id="A0AAE0E852"/>
<feature type="transmembrane region" description="Helical" evidence="1">
    <location>
        <begin position="530"/>
        <end position="555"/>
    </location>
</feature>
<dbReference type="Proteomes" id="UP001281410">
    <property type="component" value="Unassembled WGS sequence"/>
</dbReference>
<name>A0AAE0E852_9ROSI</name>
<dbReference type="GO" id="GO:0004523">
    <property type="term" value="F:RNA-DNA hybrid ribonuclease activity"/>
    <property type="evidence" value="ECO:0007669"/>
    <property type="project" value="InterPro"/>
</dbReference>
<keyword evidence="1" id="KW-0472">Membrane</keyword>
<evidence type="ECO:0000313" key="4">
    <source>
        <dbReference type="EMBL" id="KAK3218439.1"/>
    </source>
</evidence>
<feature type="transmembrane region" description="Helical" evidence="1">
    <location>
        <begin position="561"/>
        <end position="579"/>
    </location>
</feature>
<keyword evidence="1" id="KW-0812">Transmembrane</keyword>
<feature type="transmembrane region" description="Helical" evidence="1">
    <location>
        <begin position="435"/>
        <end position="452"/>
    </location>
</feature>
<dbReference type="GO" id="GO:0003676">
    <property type="term" value="F:nucleic acid binding"/>
    <property type="evidence" value="ECO:0007669"/>
    <property type="project" value="InterPro"/>
</dbReference>
<organism evidence="4 5">
    <name type="scientific">Dipteronia sinensis</name>
    <dbReference type="NCBI Taxonomy" id="43782"/>
    <lineage>
        <taxon>Eukaryota</taxon>
        <taxon>Viridiplantae</taxon>
        <taxon>Streptophyta</taxon>
        <taxon>Embryophyta</taxon>
        <taxon>Tracheophyta</taxon>
        <taxon>Spermatophyta</taxon>
        <taxon>Magnoliopsida</taxon>
        <taxon>eudicotyledons</taxon>
        <taxon>Gunneridae</taxon>
        <taxon>Pentapetalae</taxon>
        <taxon>rosids</taxon>
        <taxon>malvids</taxon>
        <taxon>Sapindales</taxon>
        <taxon>Sapindaceae</taxon>
        <taxon>Hippocastanoideae</taxon>
        <taxon>Acereae</taxon>
        <taxon>Dipteronia</taxon>
    </lineage>
</organism>
<feature type="domain" description="Reverse transcriptase zinc-binding" evidence="3">
    <location>
        <begin position="324"/>
        <end position="375"/>
    </location>
</feature>
<reference evidence="4" key="1">
    <citation type="journal article" date="2023" name="Plant J.">
        <title>Genome sequences and population genomics provide insights into the demographic history, inbreeding, and mutation load of two 'living fossil' tree species of Dipteronia.</title>
        <authorList>
            <person name="Feng Y."/>
            <person name="Comes H.P."/>
            <person name="Chen J."/>
            <person name="Zhu S."/>
            <person name="Lu R."/>
            <person name="Zhang X."/>
            <person name="Li P."/>
            <person name="Qiu J."/>
            <person name="Olsen K.M."/>
            <person name="Qiu Y."/>
        </authorList>
    </citation>
    <scope>NUCLEOTIDE SEQUENCE</scope>
    <source>
        <strain evidence="4">NBL</strain>
    </source>
</reference>
<sequence length="624" mass="70164">MWVDHLDFMDLVRRVWSIPCDGRPPHIVIVDQTVIRDHIVRFYVDMFSSDSDLIDQDIYILDDIVPSLVSQEENSLLVAIPSADVIHDAVFSIDALSAPGPNGFSGELRLLLGLYLQQFGFIRDRHVEDCIALASDCVNVLHKKCYGGNVAMKINIRKAFDTLDWKFLCRVLRAFGFSQTFMDWIISILGSSKLSVLINGSPAGYFGCSRGGHGQKPEKGYACFQSLWTKYVGLIKDGIWLIGENSQRDFWLDNWLGVPSLDLYGIPDFMATHLHARVSDFIRDGRWILDGHFRARFPDLCFRIGRIAISPMTDYLVWPRSREVLSLRLLLDRLPTEDRLCRSEFQLASRCSVCGARLESVDHLFLKCPLATALWEVVFSAFQRRVFADTWGFFSGRPCLFLSVIRSGFCGELLFMRWFGVCGIPVTSGFLKENLLIFRAALSLVWLFVYVANRLGIGYMGNYVDDLLILCWFGLSGRPGKAPVIRSVVWSPLAPGWINVITDGTVLGSPGVGGCGGVFRTCRSFVKARFTVSLGQVFAFAAELLTASLAINYAWNLGWHRIWLEVILLMLCSLFRLGLIRLPGVFVKLGSAAFIRSRIWSSSKGMPLTKTIFSTSVEGFDRSP</sequence>
<evidence type="ECO:0008006" key="6">
    <source>
        <dbReference type="Google" id="ProtNLM"/>
    </source>
</evidence>
<protein>
    <recommendedName>
        <fullName evidence="6">Reverse transcriptase domain-containing protein</fullName>
    </recommendedName>
</protein>
<proteinExistence type="predicted"/>
<dbReference type="PANTHER" id="PTHR33116:SF78">
    <property type="entry name" value="OS12G0587133 PROTEIN"/>
    <property type="match status" value="1"/>
</dbReference>
<keyword evidence="1" id="KW-1133">Transmembrane helix</keyword>
<dbReference type="InterPro" id="IPR026960">
    <property type="entry name" value="RVT-Znf"/>
</dbReference>
<dbReference type="SUPFAM" id="SSF53098">
    <property type="entry name" value="Ribonuclease H-like"/>
    <property type="match status" value="1"/>
</dbReference>
<dbReference type="Pfam" id="PF13966">
    <property type="entry name" value="zf-RVT"/>
    <property type="match status" value="1"/>
</dbReference>
<accession>A0AAE0E852</accession>
<dbReference type="InterPro" id="IPR012337">
    <property type="entry name" value="RNaseH-like_sf"/>
</dbReference>
<evidence type="ECO:0000313" key="5">
    <source>
        <dbReference type="Proteomes" id="UP001281410"/>
    </source>
</evidence>